<dbReference type="EMBL" id="JAGHQL010000089">
    <property type="protein sequence ID" value="KAH0539029.1"/>
    <property type="molecule type" value="Genomic_DNA"/>
</dbReference>
<feature type="region of interest" description="Disordered" evidence="1">
    <location>
        <begin position="459"/>
        <end position="486"/>
    </location>
</feature>
<dbReference type="OrthoDB" id="10465722at2759"/>
<proteinExistence type="predicted"/>
<name>A0A9P8I2F1_9PEZI</name>
<keyword evidence="3" id="KW-1185">Reference proteome</keyword>
<organism evidence="2 3">
    <name type="scientific">Glutinoglossum americanum</name>
    <dbReference type="NCBI Taxonomy" id="1670608"/>
    <lineage>
        <taxon>Eukaryota</taxon>
        <taxon>Fungi</taxon>
        <taxon>Dikarya</taxon>
        <taxon>Ascomycota</taxon>
        <taxon>Pezizomycotina</taxon>
        <taxon>Geoglossomycetes</taxon>
        <taxon>Geoglossales</taxon>
        <taxon>Geoglossaceae</taxon>
        <taxon>Glutinoglossum</taxon>
    </lineage>
</organism>
<feature type="compositionally biased region" description="Basic and acidic residues" evidence="1">
    <location>
        <begin position="473"/>
        <end position="486"/>
    </location>
</feature>
<evidence type="ECO:0000313" key="2">
    <source>
        <dbReference type="EMBL" id="KAH0539029.1"/>
    </source>
</evidence>
<evidence type="ECO:0000256" key="1">
    <source>
        <dbReference type="SAM" id="MobiDB-lite"/>
    </source>
</evidence>
<sequence>MPKRGRCSSTSAVSTTEESTDTKGASCMEFQSLSGGAERRPELSSVRPDLASLLGEYIWIYGNVGCDGIFTLRFPGGSDNGPEKATGEVTFGESACNAWATITKLTPCVDGEGNEYWGIEVDEWIYENGDIDDSKPGLRGHQLAVTVVQDDDGHPYIVFTMYNGSGEGGDPYSFMIGKRSWSNRTLTKGDVERLGLPRGSNFRFPSQETSRKHELKDIQDERVELGLEHMELLETRLDIPALLGTYRWVYNSEEQYPSHPWCPHDAWDEGLTLARSPAGHKITGSLSLQASGAKSTTTVAGLSQTTSEDDKEVWGLTARAWHHPVPRPHISDHGSFQLDGNLLAFTVEKDDHRNPFLVLMLNRGQTLHHWSRRYTPCYAYLIGKKQRSRFGRLGFGVEEFVRLVHGSRAGIVADDRGQLMQRAQGYYQRVWNPLAQERAPTGPGVAGGVRREIFWERRRGEEGADVESVPEEGGEKITEEDPAERG</sequence>
<gene>
    <name evidence="2" type="ORF">FGG08_004423</name>
</gene>
<accession>A0A9P8I2F1</accession>
<protein>
    <submittedName>
        <fullName evidence="2">Uncharacterized protein</fullName>
    </submittedName>
</protein>
<dbReference type="AlphaFoldDB" id="A0A9P8I2F1"/>
<feature type="compositionally biased region" description="Acidic residues" evidence="1">
    <location>
        <begin position="463"/>
        <end position="472"/>
    </location>
</feature>
<evidence type="ECO:0000313" key="3">
    <source>
        <dbReference type="Proteomes" id="UP000698800"/>
    </source>
</evidence>
<dbReference type="Proteomes" id="UP000698800">
    <property type="component" value="Unassembled WGS sequence"/>
</dbReference>
<feature type="compositionally biased region" description="Low complexity" evidence="1">
    <location>
        <begin position="8"/>
        <end position="17"/>
    </location>
</feature>
<feature type="region of interest" description="Disordered" evidence="1">
    <location>
        <begin position="1"/>
        <end position="26"/>
    </location>
</feature>
<comment type="caution">
    <text evidence="2">The sequence shown here is derived from an EMBL/GenBank/DDBJ whole genome shotgun (WGS) entry which is preliminary data.</text>
</comment>
<reference evidence="2" key="1">
    <citation type="submission" date="2021-03" db="EMBL/GenBank/DDBJ databases">
        <title>Comparative genomics and phylogenomic investigation of the class Geoglossomycetes provide insights into ecological specialization and systematics.</title>
        <authorList>
            <person name="Melie T."/>
            <person name="Pirro S."/>
            <person name="Miller A.N."/>
            <person name="Quandt A."/>
        </authorList>
    </citation>
    <scope>NUCLEOTIDE SEQUENCE</scope>
    <source>
        <strain evidence="2">GBOQ0MN5Z8</strain>
    </source>
</reference>